<dbReference type="AlphaFoldDB" id="A0A0A9H6D9"/>
<dbReference type="EMBL" id="GBRH01167475">
    <property type="protein sequence ID" value="JAE30421.1"/>
    <property type="molecule type" value="Transcribed_RNA"/>
</dbReference>
<reference evidence="1" key="1">
    <citation type="submission" date="2014-09" db="EMBL/GenBank/DDBJ databases">
        <authorList>
            <person name="Magalhaes I.L.F."/>
            <person name="Oliveira U."/>
            <person name="Santos F.R."/>
            <person name="Vidigal T.H.D.A."/>
            <person name="Brescovit A.D."/>
            <person name="Santos A.J."/>
        </authorList>
    </citation>
    <scope>NUCLEOTIDE SEQUENCE</scope>
    <source>
        <tissue evidence="1">Shoot tissue taken approximately 20 cm above the soil surface</tissue>
    </source>
</reference>
<reference evidence="1" key="2">
    <citation type="journal article" date="2015" name="Data Brief">
        <title>Shoot transcriptome of the giant reed, Arundo donax.</title>
        <authorList>
            <person name="Barrero R.A."/>
            <person name="Guerrero F.D."/>
            <person name="Moolhuijzen P."/>
            <person name="Goolsby J.A."/>
            <person name="Tidwell J."/>
            <person name="Bellgard S.E."/>
            <person name="Bellgard M.I."/>
        </authorList>
    </citation>
    <scope>NUCLEOTIDE SEQUENCE</scope>
    <source>
        <tissue evidence="1">Shoot tissue taken approximately 20 cm above the soil surface</tissue>
    </source>
</reference>
<accession>A0A0A9H6D9</accession>
<organism evidence="1">
    <name type="scientific">Arundo donax</name>
    <name type="common">Giant reed</name>
    <name type="synonym">Donax arundinaceus</name>
    <dbReference type="NCBI Taxonomy" id="35708"/>
    <lineage>
        <taxon>Eukaryota</taxon>
        <taxon>Viridiplantae</taxon>
        <taxon>Streptophyta</taxon>
        <taxon>Embryophyta</taxon>
        <taxon>Tracheophyta</taxon>
        <taxon>Spermatophyta</taxon>
        <taxon>Magnoliopsida</taxon>
        <taxon>Liliopsida</taxon>
        <taxon>Poales</taxon>
        <taxon>Poaceae</taxon>
        <taxon>PACMAD clade</taxon>
        <taxon>Arundinoideae</taxon>
        <taxon>Arundineae</taxon>
        <taxon>Arundo</taxon>
    </lineage>
</organism>
<proteinExistence type="predicted"/>
<name>A0A0A9H6D9_ARUDO</name>
<protein>
    <submittedName>
        <fullName evidence="1">Uncharacterized protein</fullName>
    </submittedName>
</protein>
<sequence>METRRYPNKWRIRFGSLGSTDHAAVVSVSVTFVPISVACSFQGLL</sequence>
<evidence type="ECO:0000313" key="1">
    <source>
        <dbReference type="EMBL" id="JAE30421.1"/>
    </source>
</evidence>